<dbReference type="InterPro" id="IPR036877">
    <property type="entry name" value="SUI1_dom_sf"/>
</dbReference>
<sequence>MESKENNYELARNQGTEADDYEICCMHGLLCHVGLKTYNDTKARNKQESENSSEEGEKEPKKPSKSRRPNESSSNAEPNTSGNSAVFQPQFSGETKERDKNKVNSKKVVPPPNTVGDVRSFSMDDTLKDMRSLDSDKTKKTVKGKDKKEQPPRIPVVLTMFRKPFNVKKSISLKSSDARKLLTRALGDSAGTDAFAEYKKALISQTTITLFSDATAVIYSIQKTPLFYEYEDEKLLYPSVFFLWRHPHFLPAVFIHEQVFRYLENGADLMAPGIVSSMILSEFVPGQIVAVWIFHNGEEARGPVAVGKALLSSAEIQTGRALGKAVAVVHWHKDLLWSFGEKGDPPTKTVEDLVKEFTAMNIEEKEEEEPQPRAETESKEEGGNTDLSFGMGDNQFFHKIRILCDLEILFQLYKHRTTLESSIAVDDKPKVSEKNEDEDGEAEEQTAESEAPEQLLRRCFIAALKFRVGKSITLPLDVGQFYSQFLLPTVPNGRRLDIKKTPYKKFSVFLEHINKHEGGPILKIKKGKKGDDAIDEISWSHPLIRSFEPTDEKLKDEEQPTGKKQAVSITQYVSNLTSDKKVKLDPLLANVTKSYETEMDWNKLIQSIQSKMTPAFVIRTPDGKEIVRKIKMPHIEFKVETRSGNKKVTLINNLTPFGIDIKTICNQIKIGVSTSATVNNEAVNCEGPQVSVQGNQIHFIGDLLKNEYQLDPKYMVGLNLAVKKKK</sequence>
<dbReference type="CDD" id="cd21156">
    <property type="entry name" value="PUA_eIF2d-like"/>
    <property type="match status" value="1"/>
</dbReference>
<dbReference type="InterPro" id="IPR039759">
    <property type="entry name" value="eIF2D_SUI1"/>
</dbReference>
<dbReference type="PROSITE" id="PS50296">
    <property type="entry name" value="SUI1"/>
    <property type="match status" value="1"/>
</dbReference>
<dbReference type="InterPro" id="IPR001950">
    <property type="entry name" value="SUI1"/>
</dbReference>
<dbReference type="NCBIfam" id="TIGR00451">
    <property type="entry name" value="unchar_dom_2"/>
    <property type="match status" value="1"/>
</dbReference>
<feature type="region of interest" description="Disordered" evidence="2">
    <location>
        <begin position="429"/>
        <end position="450"/>
    </location>
</feature>
<dbReference type="InterPro" id="IPR015947">
    <property type="entry name" value="PUA-like_sf"/>
</dbReference>
<feature type="region of interest" description="Disordered" evidence="2">
    <location>
        <begin position="42"/>
        <end position="149"/>
    </location>
</feature>
<gene>
    <name evidence="4" type="ORF">WR25_03849</name>
</gene>
<proteinExistence type="predicted"/>
<dbReference type="InterPro" id="IPR048248">
    <property type="entry name" value="PUA_eIF2d-like"/>
</dbReference>
<dbReference type="InterPro" id="IPR039757">
    <property type="entry name" value="EIF2D"/>
</dbReference>
<dbReference type="STRING" id="2018661.A0A2A2JMN4"/>
<dbReference type="Gene3D" id="3.30.780.10">
    <property type="entry name" value="SUI1-like domain"/>
    <property type="match status" value="1"/>
</dbReference>
<dbReference type="GO" id="GO:0005737">
    <property type="term" value="C:cytoplasm"/>
    <property type="evidence" value="ECO:0007669"/>
    <property type="project" value="UniProtKB-SubCell"/>
</dbReference>
<keyword evidence="1" id="KW-0963">Cytoplasm</keyword>
<organism evidence="4 5">
    <name type="scientific">Diploscapter pachys</name>
    <dbReference type="NCBI Taxonomy" id="2018661"/>
    <lineage>
        <taxon>Eukaryota</taxon>
        <taxon>Metazoa</taxon>
        <taxon>Ecdysozoa</taxon>
        <taxon>Nematoda</taxon>
        <taxon>Chromadorea</taxon>
        <taxon>Rhabditida</taxon>
        <taxon>Rhabditina</taxon>
        <taxon>Rhabditomorpha</taxon>
        <taxon>Rhabditoidea</taxon>
        <taxon>Rhabditidae</taxon>
        <taxon>Diploscapter</taxon>
    </lineage>
</organism>
<evidence type="ECO:0000256" key="2">
    <source>
        <dbReference type="SAM" id="MobiDB-lite"/>
    </source>
</evidence>
<evidence type="ECO:0000256" key="1">
    <source>
        <dbReference type="ARBA" id="ARBA00022490"/>
    </source>
</evidence>
<dbReference type="InterPro" id="IPR004521">
    <property type="entry name" value="Uncharacterised_CHP00451"/>
</dbReference>
<dbReference type="Pfam" id="PF25304">
    <property type="entry name" value="WHD_eIF2D"/>
    <property type="match status" value="1"/>
</dbReference>
<dbReference type="Pfam" id="PF01253">
    <property type="entry name" value="SUI1"/>
    <property type="match status" value="1"/>
</dbReference>
<dbReference type="InterPro" id="IPR041366">
    <property type="entry name" value="Pre-PUA"/>
</dbReference>
<dbReference type="SUPFAM" id="SSF88697">
    <property type="entry name" value="PUA domain-like"/>
    <property type="match status" value="1"/>
</dbReference>
<feature type="compositionally biased region" description="Acidic residues" evidence="2">
    <location>
        <begin position="435"/>
        <end position="450"/>
    </location>
</feature>
<dbReference type="GO" id="GO:0001731">
    <property type="term" value="P:formation of translation preinitiation complex"/>
    <property type="evidence" value="ECO:0007669"/>
    <property type="project" value="InterPro"/>
</dbReference>
<comment type="caution">
    <text evidence="4">The sequence shown here is derived from an EMBL/GenBank/DDBJ whole genome shotgun (WGS) entry which is preliminary data.</text>
</comment>
<keyword evidence="5" id="KW-1185">Reference proteome</keyword>
<dbReference type="PANTHER" id="PTHR12217">
    <property type="entry name" value="EUKARYOTIC TRANSLATION INITIATION FACTOR 2D"/>
    <property type="match status" value="1"/>
</dbReference>
<dbReference type="AlphaFoldDB" id="A0A2A2JMN4"/>
<dbReference type="PROSITE" id="PS50890">
    <property type="entry name" value="PUA"/>
    <property type="match status" value="1"/>
</dbReference>
<feature type="compositionally biased region" description="Basic and acidic residues" evidence="2">
    <location>
        <begin position="370"/>
        <end position="382"/>
    </location>
</feature>
<feature type="compositionally biased region" description="Polar residues" evidence="2">
    <location>
        <begin position="75"/>
        <end position="93"/>
    </location>
</feature>
<dbReference type="GO" id="GO:0003723">
    <property type="term" value="F:RNA binding"/>
    <property type="evidence" value="ECO:0007669"/>
    <property type="project" value="InterPro"/>
</dbReference>
<protein>
    <recommendedName>
        <fullName evidence="3">SUI1 domain-containing protein</fullName>
    </recommendedName>
</protein>
<evidence type="ECO:0000259" key="3">
    <source>
        <dbReference type="PROSITE" id="PS50296"/>
    </source>
</evidence>
<name>A0A2A2JMN4_9BILA</name>
<dbReference type="OrthoDB" id="199771at2759"/>
<dbReference type="Pfam" id="PF17832">
    <property type="entry name" value="Pre-PUA"/>
    <property type="match status" value="1"/>
</dbReference>
<evidence type="ECO:0000313" key="4">
    <source>
        <dbReference type="EMBL" id="PAV62933.1"/>
    </source>
</evidence>
<dbReference type="GO" id="GO:0003743">
    <property type="term" value="F:translation initiation factor activity"/>
    <property type="evidence" value="ECO:0007669"/>
    <property type="project" value="InterPro"/>
</dbReference>
<accession>A0A2A2JMN4</accession>
<dbReference type="Pfam" id="PF26292">
    <property type="entry name" value="PUA_elF2D"/>
    <property type="match status" value="1"/>
</dbReference>
<feature type="domain" description="SUI1" evidence="3">
    <location>
        <begin position="635"/>
        <end position="708"/>
    </location>
</feature>
<evidence type="ECO:0000313" key="5">
    <source>
        <dbReference type="Proteomes" id="UP000218231"/>
    </source>
</evidence>
<dbReference type="PANTHER" id="PTHR12217:SF4">
    <property type="entry name" value="EUKARYOTIC TRANSLATION INITIATION FACTOR 2D"/>
    <property type="match status" value="1"/>
</dbReference>
<dbReference type="CDD" id="cd11608">
    <property type="entry name" value="eIF2D_C"/>
    <property type="match status" value="1"/>
</dbReference>
<reference evidence="4 5" key="1">
    <citation type="journal article" date="2017" name="Curr. Biol.">
        <title>Genome architecture and evolution of a unichromosomal asexual nematode.</title>
        <authorList>
            <person name="Fradin H."/>
            <person name="Zegar C."/>
            <person name="Gutwein M."/>
            <person name="Lucas J."/>
            <person name="Kovtun M."/>
            <person name="Corcoran D."/>
            <person name="Baugh L.R."/>
            <person name="Kiontke K."/>
            <person name="Gunsalus K."/>
            <person name="Fitch D.H."/>
            <person name="Piano F."/>
        </authorList>
    </citation>
    <scope>NUCLEOTIDE SEQUENCE [LARGE SCALE GENOMIC DNA]</scope>
    <source>
        <strain evidence="4">PF1309</strain>
    </source>
</reference>
<feature type="region of interest" description="Disordered" evidence="2">
    <location>
        <begin position="360"/>
        <end position="387"/>
    </location>
</feature>
<dbReference type="SUPFAM" id="SSF55159">
    <property type="entry name" value="eIF1-like"/>
    <property type="match status" value="1"/>
</dbReference>
<dbReference type="EMBL" id="LIAE01010337">
    <property type="protein sequence ID" value="PAV62933.1"/>
    <property type="molecule type" value="Genomic_DNA"/>
</dbReference>
<dbReference type="Gene3D" id="3.10.400.20">
    <property type="match status" value="1"/>
</dbReference>
<dbReference type="InterPro" id="IPR057429">
    <property type="entry name" value="WH_eIF2D"/>
</dbReference>
<feature type="compositionally biased region" description="Basic and acidic residues" evidence="2">
    <location>
        <begin position="125"/>
        <end position="149"/>
    </location>
</feature>
<dbReference type="Proteomes" id="UP000218231">
    <property type="component" value="Unassembled WGS sequence"/>
</dbReference>